<dbReference type="RefSeq" id="WP_135264817.1">
    <property type="nucleotide sequence ID" value="NZ_SMLM01000003.1"/>
</dbReference>
<comment type="caution">
    <text evidence="2">The sequence shown here is derived from an EMBL/GenBank/DDBJ whole genome shotgun (WGS) entry which is preliminary data.</text>
</comment>
<sequence length="261" mass="30162">MSWPVLVFDIESIPDVSGLRLLRDAPAESSDLQVYEAWCQERKEKGQSDFMPLHLQRVLVISCVFRSGEGLRVHSFVDRDGASEGRVVQNFFNSIDKHVPQLVSWNGGGFDLPVLHYRGLRHGVVADKYWDLGDDDREFKWNNYISRYHMRHLDLMDLLAMYQPKANAPLDAMAKLCGFPGKLGMDGSQVFQAYKDGKLEDIRRYCETDVMNTYLVYCRFQKMRGGLTEAEYEQEIVLVKNTLAELAGAEPHWREYLDAWR</sequence>
<dbReference type="AlphaFoldDB" id="A0A4Z0BMC7"/>
<dbReference type="Gene3D" id="3.30.420.10">
    <property type="entry name" value="Ribonuclease H-like superfamily/Ribonuclease H"/>
    <property type="match status" value="1"/>
</dbReference>
<evidence type="ECO:0000313" key="3">
    <source>
        <dbReference type="Proteomes" id="UP000298180"/>
    </source>
</evidence>
<keyword evidence="2" id="KW-0269">Exonuclease</keyword>
<dbReference type="OrthoDB" id="13288at2"/>
<proteinExistence type="predicted"/>
<evidence type="ECO:0000259" key="1">
    <source>
        <dbReference type="Pfam" id="PF10108"/>
    </source>
</evidence>
<dbReference type="Proteomes" id="UP000298180">
    <property type="component" value="Unassembled WGS sequence"/>
</dbReference>
<keyword evidence="2" id="KW-0540">Nuclease</keyword>
<name>A0A4Z0BMC7_9BURK</name>
<dbReference type="InterPro" id="IPR036397">
    <property type="entry name" value="RNaseH_sf"/>
</dbReference>
<dbReference type="EMBL" id="SMLM01000003">
    <property type="protein sequence ID" value="TFZ00476.1"/>
    <property type="molecule type" value="Genomic_DNA"/>
</dbReference>
<evidence type="ECO:0000313" key="2">
    <source>
        <dbReference type="EMBL" id="TFZ00476.1"/>
    </source>
</evidence>
<accession>A0A4Z0BMC7</accession>
<keyword evidence="3" id="KW-1185">Reference proteome</keyword>
<dbReference type="GO" id="GO:0003676">
    <property type="term" value="F:nucleic acid binding"/>
    <property type="evidence" value="ECO:0007669"/>
    <property type="project" value="InterPro"/>
</dbReference>
<protein>
    <submittedName>
        <fullName evidence="2">3'-5' exonuclease</fullName>
    </submittedName>
</protein>
<dbReference type="InterPro" id="IPR019288">
    <property type="entry name" value="3'-5'_exonuclease_PolB-like"/>
</dbReference>
<dbReference type="GO" id="GO:0004527">
    <property type="term" value="F:exonuclease activity"/>
    <property type="evidence" value="ECO:0007669"/>
    <property type="project" value="UniProtKB-KW"/>
</dbReference>
<dbReference type="SUPFAM" id="SSF53098">
    <property type="entry name" value="Ribonuclease H-like"/>
    <property type="match status" value="1"/>
</dbReference>
<gene>
    <name evidence="2" type="ORF">EZ313_18630</name>
</gene>
<organism evidence="2 3">
    <name type="scientific">Ramlibacter henchirensis</name>
    <dbReference type="NCBI Taxonomy" id="204072"/>
    <lineage>
        <taxon>Bacteria</taxon>
        <taxon>Pseudomonadati</taxon>
        <taxon>Pseudomonadota</taxon>
        <taxon>Betaproteobacteria</taxon>
        <taxon>Burkholderiales</taxon>
        <taxon>Comamonadaceae</taxon>
        <taxon>Ramlibacter</taxon>
    </lineage>
</organism>
<keyword evidence="2" id="KW-0378">Hydrolase</keyword>
<dbReference type="InterPro" id="IPR012337">
    <property type="entry name" value="RNaseH-like_sf"/>
</dbReference>
<reference evidence="2 3" key="1">
    <citation type="submission" date="2019-03" db="EMBL/GenBank/DDBJ databases">
        <title>Ramlibacter henchirensis DSM 14656, whole genome shotgun sequence.</title>
        <authorList>
            <person name="Zhang X."/>
            <person name="Feng G."/>
            <person name="Zhu H."/>
        </authorList>
    </citation>
    <scope>NUCLEOTIDE SEQUENCE [LARGE SCALE GENOMIC DNA]</scope>
    <source>
        <strain evidence="2 3">DSM 14656</strain>
    </source>
</reference>
<dbReference type="CDD" id="cd05782">
    <property type="entry name" value="DNA_polB_like1_exo"/>
    <property type="match status" value="1"/>
</dbReference>
<feature type="domain" description="Predicted 3'-5' exonuclease PolB-like" evidence="1">
    <location>
        <begin position="48"/>
        <end position="260"/>
    </location>
</feature>
<dbReference type="Pfam" id="PF10108">
    <property type="entry name" value="DNA_pol_B_exo2"/>
    <property type="match status" value="1"/>
</dbReference>